<reference evidence="2 3" key="1">
    <citation type="submission" date="2020-03" db="EMBL/GenBank/DDBJ databases">
        <title>Genomic Encyclopedia of Type Strains, Phase IV (KMG-IV): sequencing the most valuable type-strain genomes for metagenomic binning, comparative biology and taxonomic classification.</title>
        <authorList>
            <person name="Goeker M."/>
        </authorList>
    </citation>
    <scope>NUCLEOTIDE SEQUENCE [LARGE SCALE GENOMIC DNA]</scope>
    <source>
        <strain evidence="2 3">DSM 4736</strain>
    </source>
</reference>
<evidence type="ECO:0000313" key="3">
    <source>
        <dbReference type="Proteomes" id="UP000587415"/>
    </source>
</evidence>
<dbReference type="PROSITE" id="PS51257">
    <property type="entry name" value="PROKAR_LIPOPROTEIN"/>
    <property type="match status" value="1"/>
</dbReference>
<gene>
    <name evidence="2" type="ORF">GGQ87_000189</name>
</gene>
<protein>
    <recommendedName>
        <fullName evidence="4">Twin-arginine translocation pathway signal</fullName>
    </recommendedName>
</protein>
<dbReference type="Proteomes" id="UP000587415">
    <property type="component" value="Unassembled WGS sequence"/>
</dbReference>
<feature type="signal peptide" evidence="1">
    <location>
        <begin position="1"/>
        <end position="22"/>
    </location>
</feature>
<feature type="chain" id="PRO_5030848428" description="Twin-arginine translocation pathway signal" evidence="1">
    <location>
        <begin position="23"/>
        <end position="233"/>
    </location>
</feature>
<evidence type="ECO:0000256" key="1">
    <source>
        <dbReference type="SAM" id="SignalP"/>
    </source>
</evidence>
<dbReference type="EMBL" id="JAATJM010000001">
    <property type="protein sequence ID" value="NJC39931.1"/>
    <property type="molecule type" value="Genomic_DNA"/>
</dbReference>
<dbReference type="AlphaFoldDB" id="A0A7X5YIQ9"/>
<name>A0A7X5YIQ9_9CAUL</name>
<accession>A0A7X5YIQ9</accession>
<dbReference type="InterPro" id="IPR032676">
    <property type="entry name" value="YkuD_2"/>
</dbReference>
<organism evidence="2 3">
    <name type="scientific">Brevundimonas alba</name>
    <dbReference type="NCBI Taxonomy" id="74314"/>
    <lineage>
        <taxon>Bacteria</taxon>
        <taxon>Pseudomonadati</taxon>
        <taxon>Pseudomonadota</taxon>
        <taxon>Alphaproteobacteria</taxon>
        <taxon>Caulobacterales</taxon>
        <taxon>Caulobacteraceae</taxon>
        <taxon>Brevundimonas</taxon>
    </lineage>
</organism>
<dbReference type="Pfam" id="PF13645">
    <property type="entry name" value="YkuD_2"/>
    <property type="match status" value="1"/>
</dbReference>
<keyword evidence="1" id="KW-0732">Signal</keyword>
<sequence length="233" mass="25360">MQLARRGFILGGAALMSGCATAATRPAVTVAQVQVPPAPTIQVERAPEVITSQLNSTRPLDPRGSVRKELMERAMAALDIHKDRITQRDRMYLVDFKKFSGDERLYEVDLHGGAVTLMRTSHGRGSDPAHTGFAEHFSNTPDSYMSSVGAYATAGAGFGAQQGPNVLLDGLEYTNNMARERAIIVHGADYADPDFLAREGKLGRSYGCFSVAHHDLPVLRERMGEGRLLFAWA</sequence>
<dbReference type="InterPro" id="IPR006311">
    <property type="entry name" value="TAT_signal"/>
</dbReference>
<evidence type="ECO:0000313" key="2">
    <source>
        <dbReference type="EMBL" id="NJC39931.1"/>
    </source>
</evidence>
<evidence type="ECO:0008006" key="4">
    <source>
        <dbReference type="Google" id="ProtNLM"/>
    </source>
</evidence>
<comment type="caution">
    <text evidence="2">The sequence shown here is derived from an EMBL/GenBank/DDBJ whole genome shotgun (WGS) entry which is preliminary data.</text>
</comment>
<dbReference type="PROSITE" id="PS51318">
    <property type="entry name" value="TAT"/>
    <property type="match status" value="1"/>
</dbReference>
<dbReference type="RefSeq" id="WP_168044861.1">
    <property type="nucleotide sequence ID" value="NZ_JAATJM010000001.1"/>
</dbReference>
<proteinExistence type="predicted"/>
<dbReference type="PANTHER" id="PTHR38477">
    <property type="entry name" value="HYPOTHETICAL EXPORTED PROTEIN"/>
    <property type="match status" value="1"/>
</dbReference>
<keyword evidence="3" id="KW-1185">Reference proteome</keyword>
<dbReference type="PANTHER" id="PTHR38477:SF1">
    <property type="entry name" value="MUREIN L,D-TRANSPEPTIDASE CATALYTIC DOMAIN FAMILY PROTEIN"/>
    <property type="match status" value="1"/>
</dbReference>